<dbReference type="SMR" id="Q748A6"/>
<dbReference type="EnsemblBacteria" id="AAR36500">
    <property type="protein sequence ID" value="AAR36500"/>
    <property type="gene ID" value="GSU3109"/>
</dbReference>
<dbReference type="GO" id="GO:0045892">
    <property type="term" value="P:negative regulation of DNA-templated transcription"/>
    <property type="evidence" value="ECO:0000318"/>
    <property type="project" value="GO_Central"/>
</dbReference>
<dbReference type="InterPro" id="IPR036390">
    <property type="entry name" value="WH_DNA-bd_sf"/>
</dbReference>
<dbReference type="HOGENOM" id="CLU_062618_7_1_7"/>
<dbReference type="SUPFAM" id="SSF55781">
    <property type="entry name" value="GAF domain-like"/>
    <property type="match status" value="1"/>
</dbReference>
<keyword evidence="7" id="KW-1185">Reference proteome</keyword>
<keyword evidence="3" id="KW-0804">Transcription</keyword>
<dbReference type="Gene3D" id="3.30.450.40">
    <property type="match status" value="1"/>
</dbReference>
<dbReference type="InParanoid" id="Q748A6"/>
<dbReference type="KEGG" id="gsu:GSU3109"/>
<dbReference type="AlphaFoldDB" id="Q748A6"/>
<feature type="domain" description="HTH iclR-type" evidence="4">
    <location>
        <begin position="11"/>
        <end position="74"/>
    </location>
</feature>
<dbReference type="Gene3D" id="1.10.10.10">
    <property type="entry name" value="Winged helix-like DNA-binding domain superfamily/Winged helix DNA-binding domain"/>
    <property type="match status" value="1"/>
</dbReference>
<reference evidence="6 7" key="1">
    <citation type="journal article" date="2003" name="Science">
        <title>Genome of Geobacter sulfurreducens: metal reduction in subsurface environments.</title>
        <authorList>
            <person name="Methe B.A."/>
            <person name="Nelson K.E."/>
            <person name="Eisen J.A."/>
            <person name="Paulsen I.T."/>
            <person name="Nelson W."/>
            <person name="Heidelberg J.F."/>
            <person name="Wu D."/>
            <person name="Wu M."/>
            <person name="Ward N."/>
            <person name="Beanan M.J."/>
            <person name="Dodson R.J."/>
            <person name="Madupu R."/>
            <person name="Brinkac L.M."/>
            <person name="Daugherty S.C."/>
            <person name="DeBoy R.T."/>
            <person name="Durkin A.S."/>
            <person name="Gwinn M."/>
            <person name="Kolonay J.F."/>
            <person name="Sullivan S.A."/>
            <person name="Haft D.H."/>
            <person name="Selengut J."/>
            <person name="Davidsen T.M."/>
            <person name="Zafar N."/>
            <person name="White O."/>
            <person name="Tran B."/>
            <person name="Romero C."/>
            <person name="Forberger H.A."/>
            <person name="Weidman J."/>
            <person name="Khouri H."/>
            <person name="Feldblyum T.V."/>
            <person name="Utterback T.R."/>
            <person name="Van Aken S.E."/>
            <person name="Lovley D.R."/>
            <person name="Fraser C.M."/>
        </authorList>
    </citation>
    <scope>NUCLEOTIDE SEQUENCE [LARGE SCALE GENOMIC DNA]</scope>
    <source>
        <strain evidence="7">ATCC 51573 / DSM 12127 / PCA</strain>
    </source>
</reference>
<dbReference type="FunCoup" id="Q748A6">
    <property type="interactions" value="127"/>
</dbReference>
<dbReference type="FunFam" id="1.10.10.10:FF:000056">
    <property type="entry name" value="IclR family transcriptional regulator"/>
    <property type="match status" value="1"/>
</dbReference>
<dbReference type="InterPro" id="IPR029016">
    <property type="entry name" value="GAF-like_dom_sf"/>
</dbReference>
<gene>
    <name evidence="6" type="ordered locus">GSU3109</name>
</gene>
<feature type="domain" description="IclR-ED" evidence="5">
    <location>
        <begin position="75"/>
        <end position="259"/>
    </location>
</feature>
<evidence type="ECO:0000313" key="7">
    <source>
        <dbReference type="Proteomes" id="UP000000577"/>
    </source>
</evidence>
<dbReference type="eggNOG" id="COG1414">
    <property type="taxonomic scope" value="Bacteria"/>
</dbReference>
<evidence type="ECO:0000256" key="2">
    <source>
        <dbReference type="ARBA" id="ARBA00023125"/>
    </source>
</evidence>
<dbReference type="GO" id="GO:0003677">
    <property type="term" value="F:DNA binding"/>
    <property type="evidence" value="ECO:0000318"/>
    <property type="project" value="GO_Central"/>
</dbReference>
<evidence type="ECO:0000259" key="5">
    <source>
        <dbReference type="PROSITE" id="PS51078"/>
    </source>
</evidence>
<dbReference type="InterPro" id="IPR050707">
    <property type="entry name" value="HTH_MetabolicPath_Reg"/>
</dbReference>
<dbReference type="RefSeq" id="WP_010943730.1">
    <property type="nucleotide sequence ID" value="NC_002939.5"/>
</dbReference>
<keyword evidence="2" id="KW-0238">DNA-binding</keyword>
<dbReference type="PANTHER" id="PTHR30136:SF24">
    <property type="entry name" value="HTH-TYPE TRANSCRIPTIONAL REPRESSOR ALLR"/>
    <property type="match status" value="1"/>
</dbReference>
<evidence type="ECO:0000256" key="3">
    <source>
        <dbReference type="ARBA" id="ARBA00023163"/>
    </source>
</evidence>
<keyword evidence="1" id="KW-0805">Transcription regulation</keyword>
<dbReference type="Pfam" id="PF01614">
    <property type="entry name" value="IclR_C"/>
    <property type="match status" value="1"/>
</dbReference>
<dbReference type="InterPro" id="IPR036388">
    <property type="entry name" value="WH-like_DNA-bd_sf"/>
</dbReference>
<evidence type="ECO:0000259" key="4">
    <source>
        <dbReference type="PROSITE" id="PS51077"/>
    </source>
</evidence>
<dbReference type="EMBL" id="AE017180">
    <property type="protein sequence ID" value="AAR36500.2"/>
    <property type="molecule type" value="Genomic_DNA"/>
</dbReference>
<name>Q748A6_GEOSL</name>
<dbReference type="GO" id="GO:0003700">
    <property type="term" value="F:DNA-binding transcription factor activity"/>
    <property type="evidence" value="ECO:0000318"/>
    <property type="project" value="GO_Central"/>
</dbReference>
<dbReference type="InterPro" id="IPR014757">
    <property type="entry name" value="Tscrpt_reg_IclR_C"/>
</dbReference>
<evidence type="ECO:0000313" key="6">
    <source>
        <dbReference type="EMBL" id="AAR36500.2"/>
    </source>
</evidence>
<reference evidence="6 7" key="2">
    <citation type="journal article" date="2012" name="BMC Genomics">
        <title>Comparative genomic analysis of Geobacter sulfurreducens KN400, a strain with enhanced capacity for extracellular electron transfer and electricity production.</title>
        <authorList>
            <person name="Butler J.E."/>
            <person name="Young N.D."/>
            <person name="Aklujkar M."/>
            <person name="Lovley D.R."/>
        </authorList>
    </citation>
    <scope>NUCLEOTIDE SEQUENCE [LARGE SCALE GENOMIC DNA]</scope>
    <source>
        <strain evidence="7">ATCC 51573 / DSM 12127 / PCA</strain>
    </source>
</reference>
<sequence>MQKKDKSDYMILAVSHALDLLEQFHAEDAVELGVTEISRRLKLHKNNVFRLLATLESRGYVEQNPITGNYRLGLRTLELRQSMIRQMALLPYAKPALEELVKECDETAYVAVLKENLSVYLYGVESHATVRVVSRLGSRLPAYCTAAGKVMLAGLPENDLERYLSRTELAPFTPNTIVERDKLREHLKEVAAQGHAIDNEELEIGVRGVAAPIHDYRSVVVGAVIISGPAMRFTDGRVRDELTPLACRTAEAISVKLGYAAPTAGL</sequence>
<dbReference type="InterPro" id="IPR005471">
    <property type="entry name" value="Tscrpt_reg_IclR_N"/>
</dbReference>
<dbReference type="SUPFAM" id="SSF46785">
    <property type="entry name" value="Winged helix' DNA-binding domain"/>
    <property type="match status" value="1"/>
</dbReference>
<dbReference type="Pfam" id="PF09339">
    <property type="entry name" value="HTH_IclR"/>
    <property type="match status" value="1"/>
</dbReference>
<proteinExistence type="predicted"/>
<dbReference type="STRING" id="243231.GSU3109"/>
<dbReference type="Proteomes" id="UP000000577">
    <property type="component" value="Chromosome"/>
</dbReference>
<dbReference type="OrthoDB" id="5416964at2"/>
<dbReference type="PATRIC" id="fig|243231.5.peg.3133"/>
<dbReference type="PANTHER" id="PTHR30136">
    <property type="entry name" value="HELIX-TURN-HELIX TRANSCRIPTIONAL REGULATOR, ICLR FAMILY"/>
    <property type="match status" value="1"/>
</dbReference>
<evidence type="ECO:0000256" key="1">
    <source>
        <dbReference type="ARBA" id="ARBA00023015"/>
    </source>
</evidence>
<dbReference type="PROSITE" id="PS51077">
    <property type="entry name" value="HTH_ICLR"/>
    <property type="match status" value="1"/>
</dbReference>
<accession>Q748A6</accession>
<organism evidence="6 7">
    <name type="scientific">Geobacter sulfurreducens (strain ATCC 51573 / DSM 12127 / PCA)</name>
    <dbReference type="NCBI Taxonomy" id="243231"/>
    <lineage>
        <taxon>Bacteria</taxon>
        <taxon>Pseudomonadati</taxon>
        <taxon>Thermodesulfobacteriota</taxon>
        <taxon>Desulfuromonadia</taxon>
        <taxon>Geobacterales</taxon>
        <taxon>Geobacteraceae</taxon>
        <taxon>Geobacter</taxon>
    </lineage>
</organism>
<protein>
    <submittedName>
        <fullName evidence="6">Helix-turn-helix transcriptional regulator, IclR family</fullName>
    </submittedName>
</protein>
<dbReference type="SMART" id="SM00346">
    <property type="entry name" value="HTH_ICLR"/>
    <property type="match status" value="1"/>
</dbReference>
<dbReference type="PROSITE" id="PS51078">
    <property type="entry name" value="ICLR_ED"/>
    <property type="match status" value="1"/>
</dbReference>